<name>A0ABP1AP24_9BRYO</name>
<dbReference type="EMBL" id="OZ023715">
    <property type="protein sequence ID" value="CAK9864253.1"/>
    <property type="molecule type" value="Genomic_DNA"/>
</dbReference>
<feature type="transmembrane region" description="Helical" evidence="1">
    <location>
        <begin position="286"/>
        <end position="307"/>
    </location>
</feature>
<keyword evidence="1" id="KW-0472">Membrane</keyword>
<gene>
    <name evidence="2" type="ORF">CSSPJE1EN2_LOCUS7248</name>
</gene>
<feature type="transmembrane region" description="Helical" evidence="1">
    <location>
        <begin position="221"/>
        <end position="242"/>
    </location>
</feature>
<keyword evidence="3" id="KW-1185">Reference proteome</keyword>
<keyword evidence="1" id="KW-0812">Transmembrane</keyword>
<keyword evidence="1" id="KW-1133">Transmembrane helix</keyword>
<reference evidence="2" key="1">
    <citation type="submission" date="2024-03" db="EMBL/GenBank/DDBJ databases">
        <authorList>
            <consortium name="ELIXIR-Norway"/>
            <consortium name="Elixir Norway"/>
        </authorList>
    </citation>
    <scope>NUCLEOTIDE SEQUENCE</scope>
</reference>
<feature type="transmembrane region" description="Helical" evidence="1">
    <location>
        <begin position="192"/>
        <end position="209"/>
    </location>
</feature>
<evidence type="ECO:0000313" key="2">
    <source>
        <dbReference type="EMBL" id="CAK9864253.1"/>
    </source>
</evidence>
<feature type="transmembrane region" description="Helical" evidence="1">
    <location>
        <begin position="319"/>
        <end position="351"/>
    </location>
</feature>
<feature type="transmembrane region" description="Helical" evidence="1">
    <location>
        <begin position="127"/>
        <end position="145"/>
    </location>
</feature>
<evidence type="ECO:0000256" key="1">
    <source>
        <dbReference type="SAM" id="Phobius"/>
    </source>
</evidence>
<organism evidence="2 3">
    <name type="scientific">Sphagnum jensenii</name>
    <dbReference type="NCBI Taxonomy" id="128206"/>
    <lineage>
        <taxon>Eukaryota</taxon>
        <taxon>Viridiplantae</taxon>
        <taxon>Streptophyta</taxon>
        <taxon>Embryophyta</taxon>
        <taxon>Bryophyta</taxon>
        <taxon>Sphagnophytina</taxon>
        <taxon>Sphagnopsida</taxon>
        <taxon>Sphagnales</taxon>
        <taxon>Sphagnaceae</taxon>
        <taxon>Sphagnum</taxon>
    </lineage>
</organism>
<dbReference type="Proteomes" id="UP001497522">
    <property type="component" value="Chromosome 14"/>
</dbReference>
<evidence type="ECO:0008006" key="4">
    <source>
        <dbReference type="Google" id="ProtNLM"/>
    </source>
</evidence>
<sequence>MLYTTGVIGVWPDNIDCSLFRNLTLVKMFFIIVPENFTYCCEDGVSALSLVNFTYGKNKGPLDPRPYFDLGIVDNFQPYWKYWNFWHVDTTNSVFNLHCDHVDMHQQYVRRLSTPTLRNGARYGGEILGILMGAVWSLALCRWLLWKLIKCLGQPQQANPGGQPQQAIWMRPICWIWGRIWMRGWADLFHDFIHLMLLALIGSCMMEAVGHSNVRLWRASVMFNTGVLYTYLTLFVLVSSVLRQLSTSWISFDLILDLSSQNVLGDEIQIMRRDVWVALNDAIKNWRWTAVFGQTAVLVSMANYLTLVDDDSGSSMDGVAGIVLTAVAAASTWSFGMATVVLIYAVLFAILDTFCRMSPCWTSAWDSITGSCKSAWDSIARGVRITWNVIIRPSPWAFIGSPAAIWAFFVRRRTQANGRILGQIHGAQHTA</sequence>
<accession>A0ABP1AP24</accession>
<evidence type="ECO:0000313" key="3">
    <source>
        <dbReference type="Proteomes" id="UP001497522"/>
    </source>
</evidence>
<proteinExistence type="predicted"/>
<protein>
    <recommendedName>
        <fullName evidence="4">Transmembrane protein</fullName>
    </recommendedName>
</protein>